<evidence type="ECO:0000313" key="5">
    <source>
        <dbReference type="Proteomes" id="UP001158067"/>
    </source>
</evidence>
<dbReference type="EMBL" id="FXUG01000014">
    <property type="protein sequence ID" value="SMP71440.1"/>
    <property type="molecule type" value="Genomic_DNA"/>
</dbReference>
<proteinExistence type="predicted"/>
<dbReference type="Proteomes" id="UP001158067">
    <property type="component" value="Unassembled WGS sequence"/>
</dbReference>
<feature type="domain" description="BD-FAE-like" evidence="3">
    <location>
        <begin position="139"/>
        <end position="333"/>
    </location>
</feature>
<dbReference type="InterPro" id="IPR029058">
    <property type="entry name" value="AB_hydrolase_fold"/>
</dbReference>
<gene>
    <name evidence="4" type="ORF">SAMN06265222_11455</name>
</gene>
<dbReference type="PANTHER" id="PTHR48081">
    <property type="entry name" value="AB HYDROLASE SUPERFAMILY PROTEIN C4A8.06C"/>
    <property type="match status" value="1"/>
</dbReference>
<feature type="chain" id="PRO_5045542193" evidence="2">
    <location>
        <begin position="27"/>
        <end position="403"/>
    </location>
</feature>
<keyword evidence="2" id="KW-0732">Signal</keyword>
<dbReference type="RefSeq" id="WP_283434448.1">
    <property type="nucleotide sequence ID" value="NZ_FXUG01000014.1"/>
</dbReference>
<sequence length="403" mass="45606">MTNKLTTRKLTYCLFALILFPSTLVAQTAESRLRARMSRNDANGDGKLTEAEFDGPQRLFQRLDVDGDGILVIEETVAKIENARSNVADAIETPSKDATTPQRMTARQRLQAMRGNNRRIVEPDYVDVKYGEHERHVFDVYLAETDEPAPCMIWIHGGGFRRGDKSEGALFSRSFTENGIHYVTLNYRLSQHAIAPACFDDCVRALQTIRLNADKWNIDKTRIAIGGGSAGAGLSQWIAFSPDQANPLAEDPVLHESSRVTALVLLNAQTSYDYRWIKQHIPGDAWKGDGLQELFGYDVNRLDEISDQKYELIEEYSPINHLTDDDPPMLLFYRRSTDPEIAKANAMDGIHHPIFGTELKKQADRLGVSCQVFSVDSEQEKAIYHRRWELAVEFLHEQFASQN</sequence>
<evidence type="ECO:0000256" key="1">
    <source>
        <dbReference type="ARBA" id="ARBA00022801"/>
    </source>
</evidence>
<evidence type="ECO:0000259" key="3">
    <source>
        <dbReference type="Pfam" id="PF20434"/>
    </source>
</evidence>
<feature type="signal peptide" evidence="2">
    <location>
        <begin position="1"/>
        <end position="26"/>
    </location>
</feature>
<keyword evidence="5" id="KW-1185">Reference proteome</keyword>
<dbReference type="InterPro" id="IPR018247">
    <property type="entry name" value="EF_Hand_1_Ca_BS"/>
</dbReference>
<protein>
    <submittedName>
        <fullName evidence="4">Alpha/beta hydrolase fold</fullName>
    </submittedName>
</protein>
<dbReference type="SUPFAM" id="SSF47473">
    <property type="entry name" value="EF-hand"/>
    <property type="match status" value="1"/>
</dbReference>
<organism evidence="4 5">
    <name type="scientific">Neorhodopirellula lusitana</name>
    <dbReference type="NCBI Taxonomy" id="445327"/>
    <lineage>
        <taxon>Bacteria</taxon>
        <taxon>Pseudomonadati</taxon>
        <taxon>Planctomycetota</taxon>
        <taxon>Planctomycetia</taxon>
        <taxon>Pirellulales</taxon>
        <taxon>Pirellulaceae</taxon>
        <taxon>Neorhodopirellula</taxon>
    </lineage>
</organism>
<dbReference type="Gene3D" id="1.10.238.10">
    <property type="entry name" value="EF-hand"/>
    <property type="match status" value="1"/>
</dbReference>
<name>A0ABY1QHS4_9BACT</name>
<evidence type="ECO:0000256" key="2">
    <source>
        <dbReference type="SAM" id="SignalP"/>
    </source>
</evidence>
<dbReference type="SUPFAM" id="SSF53474">
    <property type="entry name" value="alpha/beta-Hydrolases"/>
    <property type="match status" value="1"/>
</dbReference>
<accession>A0ABY1QHS4</accession>
<dbReference type="PROSITE" id="PS00018">
    <property type="entry name" value="EF_HAND_1"/>
    <property type="match status" value="1"/>
</dbReference>
<evidence type="ECO:0000313" key="4">
    <source>
        <dbReference type="EMBL" id="SMP71440.1"/>
    </source>
</evidence>
<dbReference type="Pfam" id="PF20434">
    <property type="entry name" value="BD-FAE"/>
    <property type="match status" value="1"/>
</dbReference>
<dbReference type="GO" id="GO:0016787">
    <property type="term" value="F:hydrolase activity"/>
    <property type="evidence" value="ECO:0007669"/>
    <property type="project" value="UniProtKB-KW"/>
</dbReference>
<dbReference type="Gene3D" id="3.40.50.1820">
    <property type="entry name" value="alpha/beta hydrolase"/>
    <property type="match status" value="1"/>
</dbReference>
<dbReference type="InterPro" id="IPR011992">
    <property type="entry name" value="EF-hand-dom_pair"/>
</dbReference>
<dbReference type="InterPro" id="IPR049492">
    <property type="entry name" value="BD-FAE-like_dom"/>
</dbReference>
<dbReference type="InterPro" id="IPR050300">
    <property type="entry name" value="GDXG_lipolytic_enzyme"/>
</dbReference>
<comment type="caution">
    <text evidence="4">The sequence shown here is derived from an EMBL/GenBank/DDBJ whole genome shotgun (WGS) entry which is preliminary data.</text>
</comment>
<reference evidence="4 5" key="1">
    <citation type="submission" date="2017-05" db="EMBL/GenBank/DDBJ databases">
        <authorList>
            <person name="Varghese N."/>
            <person name="Submissions S."/>
        </authorList>
    </citation>
    <scope>NUCLEOTIDE SEQUENCE [LARGE SCALE GENOMIC DNA]</scope>
    <source>
        <strain evidence="4 5">DSM 25457</strain>
    </source>
</reference>
<keyword evidence="1 4" id="KW-0378">Hydrolase</keyword>